<name>A0AAD5VLX3_9AGAR</name>
<keyword evidence="2" id="KW-1185">Reference proteome</keyword>
<gene>
    <name evidence="1" type="ORF">NP233_g9902</name>
</gene>
<reference evidence="1" key="1">
    <citation type="submission" date="2022-07" db="EMBL/GenBank/DDBJ databases">
        <title>Genome Sequence of Leucocoprinus birnbaumii.</title>
        <authorList>
            <person name="Buettner E."/>
        </authorList>
    </citation>
    <scope>NUCLEOTIDE SEQUENCE</scope>
    <source>
        <strain evidence="1">VT141</strain>
    </source>
</reference>
<sequence length="181" mass="20509">MERGFSVDIEPEFEIPDDVDRTHQLCETCEVYVPHERCETHPTHKLQKQLDRYVHYKIAPVGPVSLEMNSVVILGNLEFDVIPPETSGQGITRTIEVRATEALAMFGDYSTGFSSPFSFEIGDDNRRLFTTRPIKIVVTLQETCEGLYKDALELRFEDTRRNIRITIALMASGIVALSNSN</sequence>
<accession>A0AAD5VLX3</accession>
<proteinExistence type="predicted"/>
<comment type="caution">
    <text evidence="1">The sequence shown here is derived from an EMBL/GenBank/DDBJ whole genome shotgun (WGS) entry which is preliminary data.</text>
</comment>
<evidence type="ECO:0000313" key="1">
    <source>
        <dbReference type="EMBL" id="KAJ3561911.1"/>
    </source>
</evidence>
<dbReference type="EMBL" id="JANIEX010000938">
    <property type="protein sequence ID" value="KAJ3561911.1"/>
    <property type="molecule type" value="Genomic_DNA"/>
</dbReference>
<evidence type="ECO:0000313" key="2">
    <source>
        <dbReference type="Proteomes" id="UP001213000"/>
    </source>
</evidence>
<organism evidence="1 2">
    <name type="scientific">Leucocoprinus birnbaumii</name>
    <dbReference type="NCBI Taxonomy" id="56174"/>
    <lineage>
        <taxon>Eukaryota</taxon>
        <taxon>Fungi</taxon>
        <taxon>Dikarya</taxon>
        <taxon>Basidiomycota</taxon>
        <taxon>Agaricomycotina</taxon>
        <taxon>Agaricomycetes</taxon>
        <taxon>Agaricomycetidae</taxon>
        <taxon>Agaricales</taxon>
        <taxon>Agaricineae</taxon>
        <taxon>Agaricaceae</taxon>
        <taxon>Leucocoprinus</taxon>
    </lineage>
</organism>
<protein>
    <submittedName>
        <fullName evidence="1">Uncharacterized protein</fullName>
    </submittedName>
</protein>
<dbReference type="AlphaFoldDB" id="A0AAD5VLX3"/>
<dbReference type="Proteomes" id="UP001213000">
    <property type="component" value="Unassembled WGS sequence"/>
</dbReference>